<dbReference type="CDD" id="cd06259">
    <property type="entry name" value="YdcF-like"/>
    <property type="match status" value="1"/>
</dbReference>
<comment type="caution">
    <text evidence="3">The sequence shown here is derived from an EMBL/GenBank/DDBJ whole genome shotgun (WGS) entry which is preliminary data.</text>
</comment>
<name>A0A0R1UJN3_9LACO</name>
<sequence length="330" mass="36162">MLLSASAVLICLVILLTIWDPHGLFSAVVTILSGGLITLFATLSQRPWAPYLATVGRGIIGFIALWGLFTLFLIIGAPSLVVRKRERLTWGLVGGIWIWVFLGVAWIYAVGHGHFNDTIWPWLTFIPAFSLYLGLLFGASAIGYLRVICQRARHADTLVVLGAGLLNGDQIGRVLGARLDTALAFARRQNHPVTLLVTGGQGADETLSEAAAMAAYLKQRGYPADQIIQETAATNTRTNLINSQKIWWRLPHQGGRVVVITNGYHLFRTRLLAHHLGIHAGGYPAPTRPGYILVGWAREFLAIIMLHPRLHRGVLIGLVATNLLWLLVQG</sequence>
<proteinExistence type="predicted"/>
<dbReference type="GO" id="GO:0005886">
    <property type="term" value="C:plasma membrane"/>
    <property type="evidence" value="ECO:0007669"/>
    <property type="project" value="TreeGrafter"/>
</dbReference>
<dbReference type="GO" id="GO:0000270">
    <property type="term" value="P:peptidoglycan metabolic process"/>
    <property type="evidence" value="ECO:0007669"/>
    <property type="project" value="TreeGrafter"/>
</dbReference>
<evidence type="ECO:0000259" key="2">
    <source>
        <dbReference type="Pfam" id="PF02698"/>
    </source>
</evidence>
<feature type="transmembrane region" description="Helical" evidence="1">
    <location>
        <begin position="122"/>
        <end position="145"/>
    </location>
</feature>
<dbReference type="PANTHER" id="PTHR30336:SF4">
    <property type="entry name" value="ENVELOPE BIOGENESIS FACTOR ELYC"/>
    <property type="match status" value="1"/>
</dbReference>
<dbReference type="GO" id="GO:0043164">
    <property type="term" value="P:Gram-negative-bacterium-type cell wall biogenesis"/>
    <property type="evidence" value="ECO:0007669"/>
    <property type="project" value="TreeGrafter"/>
</dbReference>
<dbReference type="OrthoDB" id="9782395at2"/>
<feature type="transmembrane region" description="Helical" evidence="1">
    <location>
        <begin position="310"/>
        <end position="328"/>
    </location>
</feature>
<dbReference type="Proteomes" id="UP000051580">
    <property type="component" value="Unassembled WGS sequence"/>
</dbReference>
<keyword evidence="1" id="KW-0812">Transmembrane</keyword>
<reference evidence="3 4" key="1">
    <citation type="journal article" date="2015" name="Genome Announc.">
        <title>Expanding the biotechnology potential of lactobacilli through comparative genomics of 213 strains and associated genera.</title>
        <authorList>
            <person name="Sun Z."/>
            <person name="Harris H.M."/>
            <person name="McCann A."/>
            <person name="Guo C."/>
            <person name="Argimon S."/>
            <person name="Zhang W."/>
            <person name="Yang X."/>
            <person name="Jeffery I.B."/>
            <person name="Cooney J.C."/>
            <person name="Kagawa T.F."/>
            <person name="Liu W."/>
            <person name="Song Y."/>
            <person name="Salvetti E."/>
            <person name="Wrobel A."/>
            <person name="Rasinkangas P."/>
            <person name="Parkhill J."/>
            <person name="Rea M.C."/>
            <person name="O'Sullivan O."/>
            <person name="Ritari J."/>
            <person name="Douillard F.P."/>
            <person name="Paul Ross R."/>
            <person name="Yang R."/>
            <person name="Briner A.E."/>
            <person name="Felis G.E."/>
            <person name="de Vos W.M."/>
            <person name="Barrangou R."/>
            <person name="Klaenhammer T.R."/>
            <person name="Caufield P.W."/>
            <person name="Cui Y."/>
            <person name="Zhang H."/>
            <person name="O'Toole P.W."/>
        </authorList>
    </citation>
    <scope>NUCLEOTIDE SEQUENCE [LARGE SCALE GENOMIC DNA]</scope>
    <source>
        <strain evidence="3 4">DSM 16381</strain>
    </source>
</reference>
<dbReference type="InterPro" id="IPR051599">
    <property type="entry name" value="Cell_Envelope_Assoc"/>
</dbReference>
<dbReference type="STRING" id="1423753.FD28_GL001442"/>
<dbReference type="InterPro" id="IPR014729">
    <property type="entry name" value="Rossmann-like_a/b/a_fold"/>
</dbReference>
<dbReference type="AlphaFoldDB" id="A0A0R1UJN3"/>
<dbReference type="PANTHER" id="PTHR30336">
    <property type="entry name" value="INNER MEMBRANE PROTEIN, PROBABLE PERMEASE"/>
    <property type="match status" value="1"/>
</dbReference>
<accession>A0A0R1UJN3</accession>
<dbReference type="RefSeq" id="WP_057735248.1">
    <property type="nucleotide sequence ID" value="NZ_AZFS01000064.1"/>
</dbReference>
<dbReference type="PATRIC" id="fig|1423753.3.peg.1500"/>
<gene>
    <name evidence="3" type="ORF">FD28_GL001442</name>
</gene>
<evidence type="ECO:0000256" key="1">
    <source>
        <dbReference type="SAM" id="Phobius"/>
    </source>
</evidence>
<evidence type="ECO:0000313" key="4">
    <source>
        <dbReference type="Proteomes" id="UP000051580"/>
    </source>
</evidence>
<dbReference type="Pfam" id="PF02698">
    <property type="entry name" value="DUF218"/>
    <property type="match status" value="1"/>
</dbReference>
<feature type="transmembrane region" description="Helical" evidence="1">
    <location>
        <begin position="88"/>
        <end position="110"/>
    </location>
</feature>
<keyword evidence="1" id="KW-1133">Transmembrane helix</keyword>
<keyword evidence="4" id="KW-1185">Reference proteome</keyword>
<keyword evidence="1" id="KW-0472">Membrane</keyword>
<dbReference type="Gene3D" id="3.40.50.620">
    <property type="entry name" value="HUPs"/>
    <property type="match status" value="1"/>
</dbReference>
<organism evidence="3 4">
    <name type="scientific">Levilactobacillus hammesii DSM 16381</name>
    <dbReference type="NCBI Taxonomy" id="1423753"/>
    <lineage>
        <taxon>Bacteria</taxon>
        <taxon>Bacillati</taxon>
        <taxon>Bacillota</taxon>
        <taxon>Bacilli</taxon>
        <taxon>Lactobacillales</taxon>
        <taxon>Lactobacillaceae</taxon>
        <taxon>Levilactobacillus</taxon>
    </lineage>
</organism>
<feature type="domain" description="DUF218" evidence="2">
    <location>
        <begin position="156"/>
        <end position="291"/>
    </location>
</feature>
<evidence type="ECO:0000313" key="3">
    <source>
        <dbReference type="EMBL" id="KRL93552.1"/>
    </source>
</evidence>
<dbReference type="InterPro" id="IPR003848">
    <property type="entry name" value="DUF218"/>
</dbReference>
<protein>
    <recommendedName>
        <fullName evidence="2">DUF218 domain-containing protein</fullName>
    </recommendedName>
</protein>
<feature type="transmembrane region" description="Helical" evidence="1">
    <location>
        <begin position="50"/>
        <end position="76"/>
    </location>
</feature>
<dbReference type="EMBL" id="AZFS01000064">
    <property type="protein sequence ID" value="KRL93552.1"/>
    <property type="molecule type" value="Genomic_DNA"/>
</dbReference>